<evidence type="ECO:0000313" key="3">
    <source>
        <dbReference type="EMBL" id="OGG30375.1"/>
    </source>
</evidence>
<dbReference type="PANTHER" id="PTHR35901:SF1">
    <property type="entry name" value="EXONUCLEASE VAPC9"/>
    <property type="match status" value="1"/>
</dbReference>
<dbReference type="Proteomes" id="UP000176450">
    <property type="component" value="Unassembled WGS sequence"/>
</dbReference>
<dbReference type="CDD" id="cd09873">
    <property type="entry name" value="PIN_Pae0151-like"/>
    <property type="match status" value="1"/>
</dbReference>
<name>A0A1F6B0C0_9BACT</name>
<sequence length="146" mass="16178">MSKTVVVVDTSVIMKWLSSDNEQCLGQANAILKDVQNEKIELFAPELAKYEVENVLLLGKKLSPQQAQIAQGEFYNLPITFITESLNAAKVTFSLASTLGITYYDAAFLSLAKQYNASLVTENIKHQGKTNEVKVIPLKDYYAKVA</sequence>
<dbReference type="SUPFAM" id="SSF88723">
    <property type="entry name" value="PIN domain-like"/>
    <property type="match status" value="1"/>
</dbReference>
<organism evidence="3 4">
    <name type="scientific">Candidatus Gottesmanbacteria bacterium RIFCSPLOWO2_01_FULL_46_9</name>
    <dbReference type="NCBI Taxonomy" id="1798394"/>
    <lineage>
        <taxon>Bacteria</taxon>
        <taxon>Candidatus Gottesmaniibacteriota</taxon>
    </lineage>
</organism>
<dbReference type="InterPro" id="IPR044153">
    <property type="entry name" value="PIN_Pae0151-like"/>
</dbReference>
<accession>A0A1F6B0C0</accession>
<evidence type="ECO:0000259" key="2">
    <source>
        <dbReference type="Pfam" id="PF01850"/>
    </source>
</evidence>
<evidence type="ECO:0000256" key="1">
    <source>
        <dbReference type="ARBA" id="ARBA00022842"/>
    </source>
</evidence>
<dbReference type="Pfam" id="PF01850">
    <property type="entry name" value="PIN"/>
    <property type="match status" value="1"/>
</dbReference>
<feature type="domain" description="PIN" evidence="2">
    <location>
        <begin position="6"/>
        <end position="123"/>
    </location>
</feature>
<dbReference type="Gene3D" id="3.40.50.1010">
    <property type="entry name" value="5'-nuclease"/>
    <property type="match status" value="1"/>
</dbReference>
<dbReference type="InterPro" id="IPR002716">
    <property type="entry name" value="PIN_dom"/>
</dbReference>
<comment type="caution">
    <text evidence="3">The sequence shown here is derived from an EMBL/GenBank/DDBJ whole genome shotgun (WGS) entry which is preliminary data.</text>
</comment>
<proteinExistence type="predicted"/>
<keyword evidence="1" id="KW-0460">Magnesium</keyword>
<dbReference type="AlphaFoldDB" id="A0A1F6B0C0"/>
<dbReference type="InterPro" id="IPR051619">
    <property type="entry name" value="TypeII_TA_RNase_PINc/VapC"/>
</dbReference>
<reference evidence="3 4" key="1">
    <citation type="journal article" date="2016" name="Nat. Commun.">
        <title>Thousands of microbial genomes shed light on interconnected biogeochemical processes in an aquifer system.</title>
        <authorList>
            <person name="Anantharaman K."/>
            <person name="Brown C.T."/>
            <person name="Hug L.A."/>
            <person name="Sharon I."/>
            <person name="Castelle C.J."/>
            <person name="Probst A.J."/>
            <person name="Thomas B.C."/>
            <person name="Singh A."/>
            <person name="Wilkins M.J."/>
            <person name="Karaoz U."/>
            <person name="Brodie E.L."/>
            <person name="Williams K.H."/>
            <person name="Hubbard S.S."/>
            <person name="Banfield J.F."/>
        </authorList>
    </citation>
    <scope>NUCLEOTIDE SEQUENCE [LARGE SCALE GENOMIC DNA]</scope>
</reference>
<dbReference type="InterPro" id="IPR029060">
    <property type="entry name" value="PIN-like_dom_sf"/>
</dbReference>
<gene>
    <name evidence="3" type="ORF">A3A63_02925</name>
</gene>
<dbReference type="PANTHER" id="PTHR35901">
    <property type="entry name" value="RIBONUCLEASE VAPC3"/>
    <property type="match status" value="1"/>
</dbReference>
<protein>
    <recommendedName>
        <fullName evidence="2">PIN domain-containing protein</fullName>
    </recommendedName>
</protein>
<evidence type="ECO:0000313" key="4">
    <source>
        <dbReference type="Proteomes" id="UP000176450"/>
    </source>
</evidence>
<dbReference type="EMBL" id="MFJX01000042">
    <property type="protein sequence ID" value="OGG30375.1"/>
    <property type="molecule type" value="Genomic_DNA"/>
</dbReference>